<organism evidence="3 4">
    <name type="scientific">Hamadaea flava</name>
    <dbReference type="NCBI Taxonomy" id="1742688"/>
    <lineage>
        <taxon>Bacteria</taxon>
        <taxon>Bacillati</taxon>
        <taxon>Actinomycetota</taxon>
        <taxon>Actinomycetes</taxon>
        <taxon>Micromonosporales</taxon>
        <taxon>Micromonosporaceae</taxon>
        <taxon>Hamadaea</taxon>
    </lineage>
</organism>
<keyword evidence="1" id="KW-1133">Transmembrane helix</keyword>
<accession>A0ABV8LH85</accession>
<dbReference type="NCBIfam" id="NF041390">
    <property type="entry name" value="TadE_Rv3655c"/>
    <property type="match status" value="1"/>
</dbReference>
<name>A0ABV8LH85_9ACTN</name>
<feature type="domain" description="TadE-like" evidence="2">
    <location>
        <begin position="19"/>
        <end position="60"/>
    </location>
</feature>
<protein>
    <submittedName>
        <fullName evidence="3">TadE family type IV pilus minor pilin</fullName>
    </submittedName>
</protein>
<dbReference type="InterPro" id="IPR049790">
    <property type="entry name" value="Rv3655c/TadE"/>
</dbReference>
<feature type="transmembrane region" description="Helical" evidence="1">
    <location>
        <begin position="25"/>
        <end position="47"/>
    </location>
</feature>
<comment type="caution">
    <text evidence="3">The sequence shown here is derived from an EMBL/GenBank/DDBJ whole genome shotgun (WGS) entry which is preliminary data.</text>
</comment>
<dbReference type="RefSeq" id="WP_253759665.1">
    <property type="nucleotide sequence ID" value="NZ_JAMZDZ010000001.1"/>
</dbReference>
<evidence type="ECO:0000256" key="1">
    <source>
        <dbReference type="SAM" id="Phobius"/>
    </source>
</evidence>
<evidence type="ECO:0000259" key="2">
    <source>
        <dbReference type="Pfam" id="PF07811"/>
    </source>
</evidence>
<proteinExistence type="predicted"/>
<dbReference type="InterPro" id="IPR012495">
    <property type="entry name" value="TadE-like_dom"/>
</dbReference>
<dbReference type="EMBL" id="JBHSAY010000003">
    <property type="protein sequence ID" value="MFC4129588.1"/>
    <property type="molecule type" value="Genomic_DNA"/>
</dbReference>
<keyword evidence="4" id="KW-1185">Reference proteome</keyword>
<reference evidence="4" key="1">
    <citation type="journal article" date="2019" name="Int. J. Syst. Evol. Microbiol.">
        <title>The Global Catalogue of Microorganisms (GCM) 10K type strain sequencing project: providing services to taxonomists for standard genome sequencing and annotation.</title>
        <authorList>
            <consortium name="The Broad Institute Genomics Platform"/>
            <consortium name="The Broad Institute Genome Sequencing Center for Infectious Disease"/>
            <person name="Wu L."/>
            <person name="Ma J."/>
        </authorList>
    </citation>
    <scope>NUCLEOTIDE SEQUENCE [LARGE SCALE GENOMIC DNA]</scope>
    <source>
        <strain evidence="4">CGMCC 4.7289</strain>
    </source>
</reference>
<keyword evidence="1" id="KW-0812">Transmembrane</keyword>
<dbReference type="Pfam" id="PF07811">
    <property type="entry name" value="TadE"/>
    <property type="match status" value="1"/>
</dbReference>
<keyword evidence="1" id="KW-0472">Membrane</keyword>
<dbReference type="Proteomes" id="UP001595816">
    <property type="component" value="Unassembled WGS sequence"/>
</dbReference>
<evidence type="ECO:0000313" key="3">
    <source>
        <dbReference type="EMBL" id="MFC4129588.1"/>
    </source>
</evidence>
<sequence length="116" mass="11531">MIGVLRCGRARPGRTTSAGSATVELAASLPAVVLLLLVGLTAVDAVATRLRCVDAARDAALAVARGEPASTAHLPSGGHLTVSASGDQITAVVSAPVYAGWRSLRVSAMAVAAVES</sequence>
<gene>
    <name evidence="3" type="ORF">ACFOZ4_03110</name>
</gene>
<evidence type="ECO:0000313" key="4">
    <source>
        <dbReference type="Proteomes" id="UP001595816"/>
    </source>
</evidence>